<comment type="function">
    <text evidence="6">Methylates the ribose at the nucleotide 34 wobble position in the two leucyl isoacceptors tRNA(Leu)(CmAA) and tRNA(Leu)(cmnm5UmAA). Catalyzes the methyl transfer from S-adenosyl-L-methionine to the 2'-OH of the wobble nucleotide.</text>
</comment>
<name>A0A5A9GIE7_AZOLI</name>
<dbReference type="AlphaFoldDB" id="A0A5A9GIE7"/>
<evidence type="ECO:0000259" key="8">
    <source>
        <dbReference type="Pfam" id="PF00588"/>
    </source>
</evidence>
<dbReference type="InterPro" id="IPR029028">
    <property type="entry name" value="Alpha/beta_knot_MTases"/>
</dbReference>
<keyword evidence="4 6" id="KW-0949">S-adenosyl-L-methionine</keyword>
<dbReference type="GO" id="GO:0141098">
    <property type="term" value="F:tRNA (cytidine(34)-2'-O)-methyltransferase activity"/>
    <property type="evidence" value="ECO:0007669"/>
    <property type="project" value="RHEA"/>
</dbReference>
<comment type="caution">
    <text evidence="9">The sequence shown here is derived from an EMBL/GenBank/DDBJ whole genome shotgun (WGS) entry which is preliminary data.</text>
</comment>
<dbReference type="Pfam" id="PF00588">
    <property type="entry name" value="SpoU_methylase"/>
    <property type="match status" value="1"/>
</dbReference>
<protein>
    <recommendedName>
        <fullName evidence="6">tRNA (cytidine(34)-2'-O)-methyltransferase</fullName>
        <ecNumber evidence="6">2.1.1.207</ecNumber>
    </recommendedName>
    <alternativeName>
        <fullName evidence="6">tRNA (cytidine/uridine-2'-O-)-methyltransferase TrmL</fullName>
    </alternativeName>
</protein>
<comment type="subcellular location">
    <subcellularLocation>
        <location evidence="6">Cytoplasm</location>
    </subcellularLocation>
</comment>
<feature type="domain" description="tRNA/rRNA methyltransferase SpoU type" evidence="8">
    <location>
        <begin position="2"/>
        <end position="138"/>
    </location>
</feature>
<evidence type="ECO:0000256" key="1">
    <source>
        <dbReference type="ARBA" id="ARBA00022490"/>
    </source>
</evidence>
<dbReference type="OrthoDB" id="9789043at2"/>
<dbReference type="InterPro" id="IPR001537">
    <property type="entry name" value="SpoU_MeTrfase"/>
</dbReference>
<gene>
    <name evidence="6" type="primary">trmL</name>
    <name evidence="9" type="ORF">FZ942_21975</name>
</gene>
<dbReference type="RefSeq" id="WP_149233329.1">
    <property type="nucleotide sequence ID" value="NZ_JALJXJ010000009.1"/>
</dbReference>
<comment type="catalytic activity">
    <reaction evidence="6">
        <text>cytidine(34) in tRNA + S-adenosyl-L-methionine = 2'-O-methylcytidine(34) in tRNA + S-adenosyl-L-homocysteine + H(+)</text>
        <dbReference type="Rhea" id="RHEA:43084"/>
        <dbReference type="Rhea" id="RHEA-COMP:10331"/>
        <dbReference type="Rhea" id="RHEA-COMP:10332"/>
        <dbReference type="ChEBI" id="CHEBI:15378"/>
        <dbReference type="ChEBI" id="CHEBI:57856"/>
        <dbReference type="ChEBI" id="CHEBI:59789"/>
        <dbReference type="ChEBI" id="CHEBI:74495"/>
        <dbReference type="ChEBI" id="CHEBI:82748"/>
        <dbReference type="EC" id="2.1.1.207"/>
    </reaction>
</comment>
<evidence type="ECO:0000313" key="9">
    <source>
        <dbReference type="EMBL" id="KAA0594211.1"/>
    </source>
</evidence>
<reference evidence="9 10" key="1">
    <citation type="submission" date="2019-08" db="EMBL/GenBank/DDBJ databases">
        <authorList>
            <person name="Grouzdev D."/>
            <person name="Tikhonova E."/>
            <person name="Kravchenko I."/>
        </authorList>
    </citation>
    <scope>NUCLEOTIDE SEQUENCE [LARGE SCALE GENOMIC DNA]</scope>
    <source>
        <strain evidence="9 10">59b</strain>
    </source>
</reference>
<comment type="subunit">
    <text evidence="6">Homodimer.</text>
</comment>
<dbReference type="InterPro" id="IPR029026">
    <property type="entry name" value="tRNA_m1G_MTases_N"/>
</dbReference>
<dbReference type="SUPFAM" id="SSF75217">
    <property type="entry name" value="alpha/beta knot"/>
    <property type="match status" value="1"/>
</dbReference>
<dbReference type="PANTHER" id="PTHR42971">
    <property type="entry name" value="TRNA (CYTIDINE(34)-2'-O)-METHYLTRANSFERASE"/>
    <property type="match status" value="1"/>
</dbReference>
<evidence type="ECO:0000313" key="10">
    <source>
        <dbReference type="Proteomes" id="UP000324927"/>
    </source>
</evidence>
<dbReference type="EMBL" id="VTTN01000009">
    <property type="protein sequence ID" value="KAA0594211.1"/>
    <property type="molecule type" value="Genomic_DNA"/>
</dbReference>
<proteinExistence type="inferred from homology"/>
<feature type="binding site" evidence="6 7">
    <location>
        <position position="77"/>
    </location>
    <ligand>
        <name>S-adenosyl-L-methionine</name>
        <dbReference type="ChEBI" id="CHEBI:59789"/>
    </ligand>
</feature>
<evidence type="ECO:0000256" key="6">
    <source>
        <dbReference type="HAMAP-Rule" id="MF_01885"/>
    </source>
</evidence>
<feature type="binding site" evidence="6 7">
    <location>
        <position position="119"/>
    </location>
    <ligand>
        <name>S-adenosyl-L-methionine</name>
        <dbReference type="ChEBI" id="CHEBI:59789"/>
    </ligand>
</feature>
<dbReference type="InterPro" id="IPR016914">
    <property type="entry name" value="TrmL"/>
</dbReference>
<comment type="similarity">
    <text evidence="6">Belongs to the class IV-like SAM-binding methyltransferase superfamily. RNA methyltransferase TrmH family. TrmL subfamily.</text>
</comment>
<dbReference type="EC" id="2.1.1.207" evidence="6"/>
<dbReference type="CDD" id="cd18094">
    <property type="entry name" value="SpoU-like_TrmL"/>
    <property type="match status" value="1"/>
</dbReference>
<evidence type="ECO:0000256" key="2">
    <source>
        <dbReference type="ARBA" id="ARBA00022603"/>
    </source>
</evidence>
<dbReference type="GO" id="GO:0141102">
    <property type="term" value="F:tRNA (5-carboxymethylaminomethyluridine(34)-2'-O)-methyltransferase activity"/>
    <property type="evidence" value="ECO:0007669"/>
    <property type="project" value="RHEA"/>
</dbReference>
<dbReference type="GO" id="GO:0003723">
    <property type="term" value="F:RNA binding"/>
    <property type="evidence" value="ECO:0007669"/>
    <property type="project" value="InterPro"/>
</dbReference>
<evidence type="ECO:0000256" key="7">
    <source>
        <dbReference type="PIRSR" id="PIRSR029256-1"/>
    </source>
</evidence>
<dbReference type="PIRSF" id="PIRSF029256">
    <property type="entry name" value="SpoU_TrmH_prd"/>
    <property type="match status" value="1"/>
</dbReference>
<dbReference type="HAMAP" id="MF_01885">
    <property type="entry name" value="tRNA_methyltr_TrmL"/>
    <property type="match status" value="1"/>
</dbReference>
<keyword evidence="3 6" id="KW-0808">Transferase</keyword>
<keyword evidence="1 6" id="KW-0963">Cytoplasm</keyword>
<evidence type="ECO:0000256" key="4">
    <source>
        <dbReference type="ARBA" id="ARBA00022691"/>
    </source>
</evidence>
<keyword evidence="5 6" id="KW-0819">tRNA processing</keyword>
<dbReference type="Proteomes" id="UP000324927">
    <property type="component" value="Unassembled WGS sequence"/>
</dbReference>
<dbReference type="Gene3D" id="3.40.1280.10">
    <property type="match status" value="1"/>
</dbReference>
<evidence type="ECO:0000256" key="3">
    <source>
        <dbReference type="ARBA" id="ARBA00022679"/>
    </source>
</evidence>
<dbReference type="PANTHER" id="PTHR42971:SF1">
    <property type="entry name" value="TRNA (CYTIDINE(34)-2'-O)-METHYLTRANSFERASE"/>
    <property type="match status" value="1"/>
</dbReference>
<evidence type="ECO:0000256" key="5">
    <source>
        <dbReference type="ARBA" id="ARBA00022694"/>
    </source>
</evidence>
<feature type="binding site" evidence="6 7">
    <location>
        <position position="99"/>
    </location>
    <ligand>
        <name>S-adenosyl-L-methionine</name>
        <dbReference type="ChEBI" id="CHEBI:59789"/>
    </ligand>
</feature>
<sequence>MRLVLFEPDIPQNAGTLMRLAAGLGVALDLIEPCGFVLDDRRLRRAGMDYLDHLDWVRHSSWAAYRAAPQAGRLVLLTTRAAIPYTDFRFSPGDRILVGRESAGVPDEVHEAADARLVIPMVPPARSLNVAVSAAMVLGEALRQTAAFASYSCAQPDTP</sequence>
<keyword evidence="10" id="KW-1185">Reference proteome</keyword>
<organism evidence="9 10">
    <name type="scientific">Azospirillum lipoferum</name>
    <dbReference type="NCBI Taxonomy" id="193"/>
    <lineage>
        <taxon>Bacteria</taxon>
        <taxon>Pseudomonadati</taxon>
        <taxon>Pseudomonadota</taxon>
        <taxon>Alphaproteobacteria</taxon>
        <taxon>Rhodospirillales</taxon>
        <taxon>Azospirillaceae</taxon>
        <taxon>Azospirillum</taxon>
    </lineage>
</organism>
<feature type="binding site" evidence="6 7">
    <location>
        <position position="127"/>
    </location>
    <ligand>
        <name>S-adenosyl-L-methionine</name>
        <dbReference type="ChEBI" id="CHEBI:59789"/>
    </ligand>
</feature>
<comment type="catalytic activity">
    <reaction evidence="6">
        <text>5-carboxymethylaminomethyluridine(34) in tRNA(Leu) + S-adenosyl-L-methionine = 5-carboxymethylaminomethyl-2'-O-methyluridine(34) in tRNA(Leu) + S-adenosyl-L-homocysteine + H(+)</text>
        <dbReference type="Rhea" id="RHEA:43088"/>
        <dbReference type="Rhea" id="RHEA-COMP:10333"/>
        <dbReference type="Rhea" id="RHEA-COMP:10334"/>
        <dbReference type="ChEBI" id="CHEBI:15378"/>
        <dbReference type="ChEBI" id="CHEBI:57856"/>
        <dbReference type="ChEBI" id="CHEBI:59789"/>
        <dbReference type="ChEBI" id="CHEBI:74508"/>
        <dbReference type="ChEBI" id="CHEBI:74511"/>
        <dbReference type="EC" id="2.1.1.207"/>
    </reaction>
</comment>
<dbReference type="GO" id="GO:0002130">
    <property type="term" value="P:wobble position ribose methylation"/>
    <property type="evidence" value="ECO:0007669"/>
    <property type="project" value="TreeGrafter"/>
</dbReference>
<accession>A0A5A9GIE7</accession>
<dbReference type="GO" id="GO:0005737">
    <property type="term" value="C:cytoplasm"/>
    <property type="evidence" value="ECO:0007669"/>
    <property type="project" value="UniProtKB-SubCell"/>
</dbReference>
<keyword evidence="2 6" id="KW-0489">Methyltransferase</keyword>